<keyword evidence="5 7" id="KW-0378">Hydrolase</keyword>
<dbReference type="EC" id="3.2.1.55" evidence="7"/>
<evidence type="ECO:0000256" key="4">
    <source>
        <dbReference type="ARBA" id="ARBA00022729"/>
    </source>
</evidence>
<feature type="signal peptide" evidence="8">
    <location>
        <begin position="1"/>
        <end position="37"/>
    </location>
</feature>
<evidence type="ECO:0000256" key="8">
    <source>
        <dbReference type="SAM" id="SignalP"/>
    </source>
</evidence>
<accession>C5BI63</accession>
<dbReference type="EMBL" id="CP001614">
    <property type="protein sequence ID" value="ACR14088.1"/>
    <property type="molecule type" value="Genomic_DNA"/>
</dbReference>
<dbReference type="Gene3D" id="2.115.10.20">
    <property type="entry name" value="Glycosyl hydrolase domain, family 43"/>
    <property type="match status" value="1"/>
</dbReference>
<proteinExistence type="inferred from homology"/>
<comment type="similarity">
    <text evidence="7">Belongs to the glycosyl hydrolase 62 family.</text>
</comment>
<dbReference type="Pfam" id="PF03664">
    <property type="entry name" value="Glyco_hydro_62"/>
    <property type="match status" value="1"/>
</dbReference>
<keyword evidence="3 7" id="KW-0964">Secreted</keyword>
<dbReference type="AlphaFoldDB" id="C5BI63"/>
<dbReference type="GO" id="GO:0005576">
    <property type="term" value="C:extracellular region"/>
    <property type="evidence" value="ECO:0007669"/>
    <property type="project" value="UniProtKB-SubCell"/>
</dbReference>
<dbReference type="GO" id="GO:0045493">
    <property type="term" value="P:xylan catabolic process"/>
    <property type="evidence" value="ECO:0007669"/>
    <property type="project" value="UniProtKB-UniRule"/>
</dbReference>
<dbReference type="InterPro" id="IPR005193">
    <property type="entry name" value="GH62_arabinosidase"/>
</dbReference>
<dbReference type="RefSeq" id="WP_015820204.1">
    <property type="nucleotide sequence ID" value="NC_012997.1"/>
</dbReference>
<keyword evidence="6 7" id="KW-0326">Glycosidase</keyword>
<reference evidence="9 10" key="1">
    <citation type="journal article" date="2009" name="PLoS ONE">
        <title>The complete genome of Teredinibacter turnerae T7901: an intracellular endosymbiont of marine wood-boring bivalves (shipworms).</title>
        <authorList>
            <person name="Yang J.C."/>
            <person name="Madupu R."/>
            <person name="Durkin A.S."/>
            <person name="Ekborg N.A."/>
            <person name="Pedamallu C.S."/>
            <person name="Hostetler J.B."/>
            <person name="Radune D."/>
            <person name="Toms B.S."/>
            <person name="Henrissat B."/>
            <person name="Coutinho P.M."/>
            <person name="Schwarz S."/>
            <person name="Field L."/>
            <person name="Trindade-Silva A.E."/>
            <person name="Soares C.A.G."/>
            <person name="Elshahawi S."/>
            <person name="Hanora A."/>
            <person name="Schmidt E.W."/>
            <person name="Haygood M.G."/>
            <person name="Posfai J."/>
            <person name="Benner J."/>
            <person name="Madinger C."/>
            <person name="Nove J."/>
            <person name="Anton B."/>
            <person name="Chaudhary K."/>
            <person name="Foster J."/>
            <person name="Holman A."/>
            <person name="Kumar S."/>
            <person name="Lessard P.A."/>
            <person name="Luyten Y.A."/>
            <person name="Slatko B."/>
            <person name="Wood N."/>
            <person name="Wu B."/>
            <person name="Teplitski M."/>
            <person name="Mougous J.D."/>
            <person name="Ward N."/>
            <person name="Eisen J.A."/>
            <person name="Badger J.H."/>
            <person name="Distel D.L."/>
        </authorList>
    </citation>
    <scope>NUCLEOTIDE SEQUENCE [LARGE SCALE GENOMIC DNA]</scope>
    <source>
        <strain evidence="10">ATCC 39867 / T7901</strain>
    </source>
</reference>
<evidence type="ECO:0000313" key="9">
    <source>
        <dbReference type="EMBL" id="ACR14088.1"/>
    </source>
</evidence>
<dbReference type="PANTHER" id="PTHR40631">
    <property type="entry name" value="ALPHA-L-ARABINOFURANOSIDASE AXHA-2-RELATED"/>
    <property type="match status" value="1"/>
</dbReference>
<dbReference type="GO" id="GO:0046373">
    <property type="term" value="P:L-arabinose metabolic process"/>
    <property type="evidence" value="ECO:0007669"/>
    <property type="project" value="UniProtKB-UniRule"/>
</dbReference>
<dbReference type="KEGG" id="ttu:TERTU_4238"/>
<dbReference type="Proteomes" id="UP000009080">
    <property type="component" value="Chromosome"/>
</dbReference>
<sequence length="372" mass="41508">MLARTNNKRSQRTPTKHNALRAILPLTFVAGALTLTACGSQTSSTHTAHSAQANAAQTDPLACGNNTAAPLSWTSAGPLISPKEGDFAVKDPTVVYYNNQYHIFATINDGNWKSMQITLDNLDAQATTNYQPFSPGNTGSSAVAPQVFYFTPQKTWYMFTQWPASYTTNQNIEDVNGWIPRVTLPEGSKGAYKGNSLDFWVICNDADCYMYYFKDDGKMYYMSTPVDNFPNFDPGTFKVADIEDSGPTNIVFEAGNIYKIKNSDYYLLQVEGWGETESRRLYRSWLSTSLDGPWIAHHTDESAPFAGPENTTFNGPAWSHQISHGEMIRDGYDEKMVLDPCNMQMLYQGVDLNGFNGNYGERPYHIGVLKQK</sequence>
<gene>
    <name evidence="9" type="ordered locus">TERTU_4238</name>
</gene>
<dbReference type="STRING" id="377629.TERTU_4238"/>
<dbReference type="HOGENOM" id="CLU_041805_0_1_6"/>
<dbReference type="PANTHER" id="PTHR40631:SF2">
    <property type="entry name" value="ALPHA-L-ARABINOFURANOSIDASE"/>
    <property type="match status" value="1"/>
</dbReference>
<feature type="chain" id="PRO_5002948732" description="Alpha-L-arabinofuranosidase" evidence="8">
    <location>
        <begin position="38"/>
        <end position="372"/>
    </location>
</feature>
<evidence type="ECO:0000256" key="3">
    <source>
        <dbReference type="ARBA" id="ARBA00022525"/>
    </source>
</evidence>
<keyword evidence="4 7" id="KW-0732">Signal</keyword>
<dbReference type="SUPFAM" id="SSF75005">
    <property type="entry name" value="Arabinanase/levansucrase/invertase"/>
    <property type="match status" value="1"/>
</dbReference>
<dbReference type="CDD" id="cd08987">
    <property type="entry name" value="GH62"/>
    <property type="match status" value="1"/>
</dbReference>
<dbReference type="InterPro" id="IPR023296">
    <property type="entry name" value="Glyco_hydro_beta-prop_sf"/>
</dbReference>
<dbReference type="OrthoDB" id="9760116at2"/>
<comment type="function">
    <text evidence="7">Involved in the degradation of xylan and is a key enzyme in the complete degradation of the plant cell wall. It has a specific arabinofuranose-debranching activity on xylan from gramineae. Acts synergistically with the xylanases and binds specifically to xylan. From small arabinoxylo-oligosides (ranging from arabinoxylotriose to arabinoxylohexaose), it liberates arabinose and, after prolonged incubation, the purified enzyme exhibits some xylanolytic activity as well.</text>
</comment>
<dbReference type="eggNOG" id="COG3693">
    <property type="taxonomic scope" value="Bacteria"/>
</dbReference>
<comment type="subcellular location">
    <subcellularLocation>
        <location evidence="2 7">Secreted</location>
    </subcellularLocation>
</comment>
<organism evidence="9 10">
    <name type="scientific">Teredinibacter turnerae (strain ATCC 39867 / T7901)</name>
    <dbReference type="NCBI Taxonomy" id="377629"/>
    <lineage>
        <taxon>Bacteria</taxon>
        <taxon>Pseudomonadati</taxon>
        <taxon>Pseudomonadota</taxon>
        <taxon>Gammaproteobacteria</taxon>
        <taxon>Cellvibrionales</taxon>
        <taxon>Cellvibrionaceae</taxon>
        <taxon>Teredinibacter</taxon>
    </lineage>
</organism>
<evidence type="ECO:0000256" key="5">
    <source>
        <dbReference type="ARBA" id="ARBA00022801"/>
    </source>
</evidence>
<name>C5BI63_TERTT</name>
<evidence type="ECO:0000313" key="10">
    <source>
        <dbReference type="Proteomes" id="UP000009080"/>
    </source>
</evidence>
<comment type="catalytic activity">
    <reaction evidence="1 7">
        <text>Hydrolysis of terminal non-reducing alpha-L-arabinofuranoside residues in alpha-L-arabinosides.</text>
        <dbReference type="EC" id="3.2.1.55"/>
    </reaction>
</comment>
<evidence type="ECO:0000256" key="1">
    <source>
        <dbReference type="ARBA" id="ARBA00001462"/>
    </source>
</evidence>
<evidence type="ECO:0000256" key="7">
    <source>
        <dbReference type="RuleBase" id="RU368117"/>
    </source>
</evidence>
<evidence type="ECO:0000256" key="2">
    <source>
        <dbReference type="ARBA" id="ARBA00004613"/>
    </source>
</evidence>
<keyword evidence="10" id="KW-1185">Reference proteome</keyword>
<dbReference type="GO" id="GO:0046556">
    <property type="term" value="F:alpha-L-arabinofuranosidase activity"/>
    <property type="evidence" value="ECO:0007669"/>
    <property type="project" value="UniProtKB-UniRule"/>
</dbReference>
<protein>
    <recommendedName>
        <fullName evidence="7">Alpha-L-arabinofuranosidase</fullName>
        <ecNumber evidence="7">3.2.1.55</ecNumber>
    </recommendedName>
</protein>
<dbReference type="CAZy" id="GH62">
    <property type="family name" value="Glycoside Hydrolase Family 62"/>
</dbReference>
<evidence type="ECO:0000256" key="6">
    <source>
        <dbReference type="ARBA" id="ARBA00023295"/>
    </source>
</evidence>